<feature type="compositionally biased region" description="Basic and acidic residues" evidence="1">
    <location>
        <begin position="223"/>
        <end position="238"/>
    </location>
</feature>
<dbReference type="Proteomes" id="UP001168821">
    <property type="component" value="Unassembled WGS sequence"/>
</dbReference>
<comment type="caution">
    <text evidence="2">The sequence shown here is derived from an EMBL/GenBank/DDBJ whole genome shotgun (WGS) entry which is preliminary data.</text>
</comment>
<proteinExistence type="predicted"/>
<reference evidence="2" key="1">
    <citation type="journal article" date="2023" name="G3 (Bethesda)">
        <title>Whole genome assemblies of Zophobas morio and Tenebrio molitor.</title>
        <authorList>
            <person name="Kaur S."/>
            <person name="Stinson S.A."/>
            <person name="diCenzo G.C."/>
        </authorList>
    </citation>
    <scope>NUCLEOTIDE SEQUENCE</scope>
    <source>
        <strain evidence="2">QUZm001</strain>
    </source>
</reference>
<feature type="compositionally biased region" description="Basic and acidic residues" evidence="1">
    <location>
        <begin position="29"/>
        <end position="38"/>
    </location>
</feature>
<sequence length="299" mass="35201">MDGSNNRSSGWQVAEWPASQPQQTSSRSPRRDVAEHGEQPNWKQIALSLEQLLAATTRPYFSGSSPKRALEFLNEFEEFFKESYIRSSDKLKEVLWCLKRSAKEWATANGWKWQNFDDFRSDFVEFFWPLHRRWAEAEKIQNTPYDPNHDGWMVDFFIRGYGALHSLLLSLSEKEILSSMMKLFGELIWEVWCKLLPREKTFFRAQEFLLSFGPTSLPRRRSRDASPPRRRRRDDSPPRRRRREVSPPRQRRRDASPTQHRRRDASPRRAATPTVSSMAPFDPFSLPPPNVLGNARRMC</sequence>
<name>A0AA38MGD2_9CUCU</name>
<keyword evidence="3" id="KW-1185">Reference proteome</keyword>
<protein>
    <submittedName>
        <fullName evidence="2">Uncharacterized protein</fullName>
    </submittedName>
</protein>
<dbReference type="AlphaFoldDB" id="A0AA38MGD2"/>
<feature type="region of interest" description="Disordered" evidence="1">
    <location>
        <begin position="1"/>
        <end position="38"/>
    </location>
</feature>
<evidence type="ECO:0000313" key="3">
    <source>
        <dbReference type="Proteomes" id="UP001168821"/>
    </source>
</evidence>
<evidence type="ECO:0000256" key="1">
    <source>
        <dbReference type="SAM" id="MobiDB-lite"/>
    </source>
</evidence>
<dbReference type="EMBL" id="JALNTZ010000004">
    <property type="protein sequence ID" value="KAJ3655086.1"/>
    <property type="molecule type" value="Genomic_DNA"/>
</dbReference>
<gene>
    <name evidence="2" type="ORF">Zmor_014228</name>
</gene>
<feature type="region of interest" description="Disordered" evidence="1">
    <location>
        <begin position="218"/>
        <end position="299"/>
    </location>
</feature>
<feature type="compositionally biased region" description="Polar residues" evidence="1">
    <location>
        <begin position="1"/>
        <end position="11"/>
    </location>
</feature>
<evidence type="ECO:0000313" key="2">
    <source>
        <dbReference type="EMBL" id="KAJ3655086.1"/>
    </source>
</evidence>
<feature type="compositionally biased region" description="Low complexity" evidence="1">
    <location>
        <begin position="17"/>
        <end position="27"/>
    </location>
</feature>
<organism evidence="2 3">
    <name type="scientific">Zophobas morio</name>
    <dbReference type="NCBI Taxonomy" id="2755281"/>
    <lineage>
        <taxon>Eukaryota</taxon>
        <taxon>Metazoa</taxon>
        <taxon>Ecdysozoa</taxon>
        <taxon>Arthropoda</taxon>
        <taxon>Hexapoda</taxon>
        <taxon>Insecta</taxon>
        <taxon>Pterygota</taxon>
        <taxon>Neoptera</taxon>
        <taxon>Endopterygota</taxon>
        <taxon>Coleoptera</taxon>
        <taxon>Polyphaga</taxon>
        <taxon>Cucujiformia</taxon>
        <taxon>Tenebrionidae</taxon>
        <taxon>Zophobas</taxon>
    </lineage>
</organism>
<accession>A0AA38MGD2</accession>